<dbReference type="InterPro" id="IPR036866">
    <property type="entry name" value="RibonucZ/Hydroxyglut_hydro"/>
</dbReference>
<sequence>MVSITFYGAINEIGGNKILIEGTETRVFLDFGLCFNRYGNYFSPYITPRQGLKLKDFIELKLLPDLEGLYRQDFEQRFRESSKEPLFDGVVLSHPHIDHAGFIPFIRSDIPFYASEGSLAILKAIEQTSQGFYEFLKLKEKFKIRESKREKGKYVRDKDSSVQREITTFKSSFKIGEFTFHPFSVDHSIVGATAYVIETSEGAVVYTGDIRFHGRKYDLSWKFVEEASKYDPILMITEGTRIHEQTTVTELQLEDNLKRIIKEISGLVVASFPVRDFDRMQSFVNAGKENGRELVISTRQAFALDVLEKEKIDDVPNLDEVRVFLPSKSWGIYDNPNYPIEIQMQDYSTWERKIIEKSSTITANEIREEQESYILRVEPTELKYLLDINPKIGSRYIRSLTEPVDEEMEIQQQKMDNWLKFFSLYPYKQLHCSGHTSRKELLEMINKINPKKIVPIHTENAKDFMSAFEKVMIVEEGVKITLK</sequence>
<dbReference type="Gene3D" id="3.60.15.10">
    <property type="entry name" value="Ribonuclease Z/Hydroxyacylglutathione hydrolase-like"/>
    <property type="match status" value="2"/>
</dbReference>
<name>A0A9Y1FK73_9ARCH</name>
<proteinExistence type="predicted"/>
<protein>
    <submittedName>
        <fullName evidence="2">MBL fold metallo-hydrolase</fullName>
    </submittedName>
</protein>
<dbReference type="Proteomes" id="UP001201020">
    <property type="component" value="Chromosome"/>
</dbReference>
<accession>A0A9Y1FK73</accession>
<dbReference type="CDD" id="cd07732">
    <property type="entry name" value="metallo-hydrolase-like_MBL-fold"/>
    <property type="match status" value="1"/>
</dbReference>
<evidence type="ECO:0000313" key="2">
    <source>
        <dbReference type="EMBL" id="UJG40362.1"/>
    </source>
</evidence>
<dbReference type="AlphaFoldDB" id="A0A9Y1FK73"/>
<reference evidence="2" key="1">
    <citation type="journal article" date="2022" name="Nat. Microbiol.">
        <title>Unique mobile elements and scalable gene flow at the prokaryote-eukaryote boundary revealed by circularized Asgard archaea genomes.</title>
        <authorList>
            <person name="Wu F."/>
            <person name="Speth D.R."/>
            <person name="Philosof A."/>
            <person name="Cremiere A."/>
            <person name="Narayanan A."/>
            <person name="Barco R.A."/>
            <person name="Connon S.A."/>
            <person name="Amend J.P."/>
            <person name="Antoshechkin I.A."/>
            <person name="Orphan V.J."/>
        </authorList>
    </citation>
    <scope>NUCLEOTIDE SEQUENCE</scope>
    <source>
        <strain evidence="2">PM71</strain>
    </source>
</reference>
<organism evidence="2">
    <name type="scientific">Candidatus Heimdallarchaeum aukensis</name>
    <dbReference type="NCBI Taxonomy" id="2876573"/>
    <lineage>
        <taxon>Archaea</taxon>
        <taxon>Promethearchaeati</taxon>
        <taxon>Candidatus Heimdallarchaeota</taxon>
        <taxon>Candidatus Heimdallarchaeia (ex Rinke et al. 2021) (nom. nud.)</taxon>
        <taxon>Candidatus Heimdallarchaeales</taxon>
        <taxon>Candidatus Heimdallarchaeaceae</taxon>
        <taxon>Candidatus Heimdallarchaeum</taxon>
    </lineage>
</organism>
<dbReference type="SUPFAM" id="SSF56281">
    <property type="entry name" value="Metallo-hydrolase/oxidoreductase"/>
    <property type="match status" value="1"/>
</dbReference>
<dbReference type="Pfam" id="PF07521">
    <property type="entry name" value="RMMBL"/>
    <property type="match status" value="1"/>
</dbReference>
<dbReference type="Pfam" id="PF12706">
    <property type="entry name" value="Lactamase_B_2"/>
    <property type="match status" value="1"/>
</dbReference>
<dbReference type="InterPro" id="IPR001279">
    <property type="entry name" value="Metallo-B-lactamas"/>
</dbReference>
<evidence type="ECO:0000259" key="1">
    <source>
        <dbReference type="SMART" id="SM00849"/>
    </source>
</evidence>
<dbReference type="InterPro" id="IPR011108">
    <property type="entry name" value="RMMBL"/>
</dbReference>
<dbReference type="PANTHER" id="PTHR43694:SF1">
    <property type="entry name" value="RIBONUCLEASE J"/>
    <property type="match status" value="1"/>
</dbReference>
<dbReference type="PANTHER" id="PTHR43694">
    <property type="entry name" value="RIBONUCLEASE J"/>
    <property type="match status" value="1"/>
</dbReference>
<dbReference type="EMBL" id="CP084166">
    <property type="protein sequence ID" value="UJG40362.1"/>
    <property type="molecule type" value="Genomic_DNA"/>
</dbReference>
<feature type="domain" description="Metallo-beta-lactamase" evidence="1">
    <location>
        <begin position="14"/>
        <end position="243"/>
    </location>
</feature>
<gene>
    <name evidence="2" type="ORF">K9W45_11035</name>
</gene>
<dbReference type="SMART" id="SM00849">
    <property type="entry name" value="Lactamase_B"/>
    <property type="match status" value="1"/>
</dbReference>